<dbReference type="PROSITE" id="PS51075">
    <property type="entry name" value="MH1"/>
    <property type="match status" value="1"/>
</dbReference>
<dbReference type="InterPro" id="IPR008984">
    <property type="entry name" value="SMAD_FHA_dom_sf"/>
</dbReference>
<feature type="region of interest" description="Disordered" evidence="8">
    <location>
        <begin position="468"/>
        <end position="629"/>
    </location>
</feature>
<comment type="similarity">
    <text evidence="1 7">Belongs to the dwarfin/SMAD family.</text>
</comment>
<feature type="domain" description="MH2" evidence="10">
    <location>
        <begin position="643"/>
        <end position="840"/>
    </location>
</feature>
<evidence type="ECO:0000256" key="2">
    <source>
        <dbReference type="ARBA" id="ARBA00022723"/>
    </source>
</evidence>
<evidence type="ECO:0000259" key="10">
    <source>
        <dbReference type="PROSITE" id="PS51076"/>
    </source>
</evidence>
<feature type="compositionally biased region" description="Low complexity" evidence="8">
    <location>
        <begin position="468"/>
        <end position="481"/>
    </location>
</feature>
<dbReference type="SUPFAM" id="SSF56366">
    <property type="entry name" value="SMAD MH1 domain"/>
    <property type="match status" value="1"/>
</dbReference>
<dbReference type="SMART" id="SM00524">
    <property type="entry name" value="DWB"/>
    <property type="match status" value="1"/>
</dbReference>
<keyword evidence="3" id="KW-0862">Zinc</keyword>
<evidence type="ECO:0000256" key="4">
    <source>
        <dbReference type="ARBA" id="ARBA00023015"/>
    </source>
</evidence>
<feature type="region of interest" description="Disordered" evidence="8">
    <location>
        <begin position="178"/>
        <end position="223"/>
    </location>
</feature>
<evidence type="ECO:0000259" key="9">
    <source>
        <dbReference type="PROSITE" id="PS51075"/>
    </source>
</evidence>
<dbReference type="Gene3D" id="3.90.520.10">
    <property type="entry name" value="SMAD MH1 domain"/>
    <property type="match status" value="1"/>
</dbReference>
<keyword evidence="2" id="KW-0479">Metal-binding</keyword>
<dbReference type="GO" id="GO:0060395">
    <property type="term" value="P:SMAD protein signal transduction"/>
    <property type="evidence" value="ECO:0007669"/>
    <property type="project" value="TreeGrafter"/>
</dbReference>
<dbReference type="InterPro" id="IPR017855">
    <property type="entry name" value="SMAD-like_dom_sf"/>
</dbReference>
<evidence type="ECO:0000313" key="11">
    <source>
        <dbReference type="EnsemblMetazoa" id="Aqu2.1.33407_001"/>
    </source>
</evidence>
<feature type="region of interest" description="Disordered" evidence="8">
    <location>
        <begin position="252"/>
        <end position="303"/>
    </location>
</feature>
<evidence type="ECO:0000256" key="6">
    <source>
        <dbReference type="ARBA" id="ARBA00023242"/>
    </source>
</evidence>
<dbReference type="GO" id="GO:0070411">
    <property type="term" value="F:I-SMAD binding"/>
    <property type="evidence" value="ECO:0007669"/>
    <property type="project" value="TreeGrafter"/>
</dbReference>
<name>A0A1X7V1E6_AMPQE</name>
<keyword evidence="6 7" id="KW-0539">Nucleus</keyword>
<keyword evidence="7" id="KW-0963">Cytoplasm</keyword>
<dbReference type="PANTHER" id="PTHR13703">
    <property type="entry name" value="SMAD"/>
    <property type="match status" value="1"/>
</dbReference>
<dbReference type="SUPFAM" id="SSF49879">
    <property type="entry name" value="SMAD/FHA domain"/>
    <property type="match status" value="1"/>
</dbReference>
<feature type="compositionally biased region" description="Pro residues" evidence="8">
    <location>
        <begin position="616"/>
        <end position="628"/>
    </location>
</feature>
<dbReference type="Pfam" id="PF03166">
    <property type="entry name" value="MH2"/>
    <property type="match status" value="1"/>
</dbReference>
<dbReference type="Gene3D" id="2.60.200.10">
    <property type="match status" value="1"/>
</dbReference>
<dbReference type="Pfam" id="PF03165">
    <property type="entry name" value="MH1"/>
    <property type="match status" value="1"/>
</dbReference>
<dbReference type="GO" id="GO:0005737">
    <property type="term" value="C:cytoplasm"/>
    <property type="evidence" value="ECO:0007669"/>
    <property type="project" value="UniProtKB-SubCell"/>
</dbReference>
<dbReference type="AlphaFoldDB" id="A0A1X7V1E6"/>
<proteinExistence type="inferred from homology"/>
<dbReference type="InParanoid" id="A0A1X7V1E6"/>
<feature type="domain" description="MH1" evidence="9">
    <location>
        <begin position="16"/>
        <end position="140"/>
    </location>
</feature>
<keyword evidence="4 7" id="KW-0805">Transcription regulation</keyword>
<feature type="compositionally biased region" description="Low complexity" evidence="8">
    <location>
        <begin position="508"/>
        <end position="542"/>
    </location>
</feature>
<dbReference type="GO" id="GO:0000978">
    <property type="term" value="F:RNA polymerase II cis-regulatory region sequence-specific DNA binding"/>
    <property type="evidence" value="ECO:0007669"/>
    <property type="project" value="TreeGrafter"/>
</dbReference>
<dbReference type="STRING" id="400682.A0A1X7V1E6"/>
<dbReference type="InterPro" id="IPR013790">
    <property type="entry name" value="Dwarfin"/>
</dbReference>
<feature type="compositionally biased region" description="Polar residues" evidence="8">
    <location>
        <begin position="178"/>
        <end position="191"/>
    </location>
</feature>
<keyword evidence="5 7" id="KW-0804">Transcription</keyword>
<protein>
    <recommendedName>
        <fullName evidence="7">Mothers against decapentaplegic homolog</fullName>
        <shortName evidence="7">MAD homolog</shortName>
        <shortName evidence="7">Mothers against DPP homolog</shortName>
    </recommendedName>
    <alternativeName>
        <fullName evidence="7">SMAD family member</fullName>
    </alternativeName>
</protein>
<dbReference type="PROSITE" id="PS51076">
    <property type="entry name" value="MH2"/>
    <property type="match status" value="1"/>
</dbReference>
<comment type="subcellular location">
    <subcellularLocation>
        <location evidence="7">Cytoplasm</location>
    </subcellularLocation>
    <subcellularLocation>
        <location evidence="7">Nucleus</location>
    </subcellularLocation>
</comment>
<feature type="compositionally biased region" description="Low complexity" evidence="8">
    <location>
        <begin position="569"/>
        <end position="578"/>
    </location>
</feature>
<dbReference type="InterPro" id="IPR003619">
    <property type="entry name" value="MAD_homology1_Dwarfin-type"/>
</dbReference>
<evidence type="ECO:0000256" key="3">
    <source>
        <dbReference type="ARBA" id="ARBA00022833"/>
    </source>
</evidence>
<evidence type="ECO:0000256" key="5">
    <source>
        <dbReference type="ARBA" id="ARBA00023163"/>
    </source>
</evidence>
<dbReference type="EnsemblMetazoa" id="Aqu2.1.33407_001">
    <property type="protein sequence ID" value="Aqu2.1.33407_001"/>
    <property type="gene ID" value="Aqu2.1.33407"/>
</dbReference>
<dbReference type="GO" id="GO:0030154">
    <property type="term" value="P:cell differentiation"/>
    <property type="evidence" value="ECO:0007669"/>
    <property type="project" value="TreeGrafter"/>
</dbReference>
<dbReference type="InterPro" id="IPR001132">
    <property type="entry name" value="SMAD_dom_Dwarfin-type"/>
</dbReference>
<dbReference type="InterPro" id="IPR013019">
    <property type="entry name" value="MAD_homology_MH1"/>
</dbReference>
<dbReference type="GO" id="GO:0071144">
    <property type="term" value="C:heteromeric SMAD protein complex"/>
    <property type="evidence" value="ECO:0007669"/>
    <property type="project" value="TreeGrafter"/>
</dbReference>
<dbReference type="OrthoDB" id="5794312at2759"/>
<organism evidence="11">
    <name type="scientific">Amphimedon queenslandica</name>
    <name type="common">Sponge</name>
    <dbReference type="NCBI Taxonomy" id="400682"/>
    <lineage>
        <taxon>Eukaryota</taxon>
        <taxon>Metazoa</taxon>
        <taxon>Porifera</taxon>
        <taxon>Demospongiae</taxon>
        <taxon>Heteroscleromorpha</taxon>
        <taxon>Haplosclerida</taxon>
        <taxon>Niphatidae</taxon>
        <taxon>Amphimedon</taxon>
    </lineage>
</organism>
<dbReference type="GO" id="GO:0000981">
    <property type="term" value="F:DNA-binding transcription factor activity, RNA polymerase II-specific"/>
    <property type="evidence" value="ECO:0007669"/>
    <property type="project" value="TreeGrafter"/>
</dbReference>
<dbReference type="InterPro" id="IPR036578">
    <property type="entry name" value="SMAD_MH1_sf"/>
</dbReference>
<evidence type="ECO:0000256" key="7">
    <source>
        <dbReference type="RuleBase" id="RU361195"/>
    </source>
</evidence>
<sequence length="840" mass="91778">MASLAAAFVDLFKVPLAIRRLNGWRQVDEDEKWADKAVQSLVKKIKNRRGMINELERALKDKDDGTGCITVERSLDGRLQICHRKGLPHVTYCKIWRWPDIQTHYELKAISSCEYAYENDLELICVNPYHYKRVEAPVLPPILVERIPTKTKNCYVPKPSYCSQPLIQVGPSGIVASVQQNEQQSSSTGQLEQAPGRPTADHGEQPVLLNSNCGHPPSSTPGLVFVDRATATNATATNATATNATATNATATNATATNAEPYYQQPVADSPLSSKEENNGAHYRLPFEGWDSTQEDSGESATSGYYEQQLDQQLQHSFDSFQPVGLEPLDLQLSPRINQLSPDEEQQYYPQLPHSFDSFQPLEPPNLQLSIPTLNEIGLSVDIDQLEPTIRAEGISLPIGQVPGDQLLEPSEILEQLVMDSLIPPLEVGPSQVNPTYYPALPLPPCGSATNYMPPCLPPLHPMLISGCSSSSNPSQQLSASARPPPLQPSGNSSQQPSASARPPPFQPSGNSSQQPSASARPPLPQPSGNSSQQPSASARSPLPQPSGHSSQQLSALVRRLPFQPSGNSSQQPSASARPPLPQPSGNSSQQLSALVRRLPFQPSGISSQQPSTSARPPPPQAPVPSEPMPEIISVSYEDTAVLCSVQYHELTQSLDSPFDALSSHEHIVVDGFTDPNEPESSRYCLGRITNVNRNETINKARKFIGNGIIIRYRNHELVVENHGSAAVFVNSKMTNFEHCLPRSTVIKVPNNYYLKIFDTNLFSYVLSKTAKDGRDETMDLVELCSIQLSFTKGWGEGYSRKEVTSTPCWINMALSAPLKWLDQVLLALEPSDSVCGSNT</sequence>
<dbReference type="GO" id="GO:0046872">
    <property type="term" value="F:metal ion binding"/>
    <property type="evidence" value="ECO:0007669"/>
    <property type="project" value="UniProtKB-KW"/>
</dbReference>
<evidence type="ECO:0000256" key="1">
    <source>
        <dbReference type="ARBA" id="ARBA00005545"/>
    </source>
</evidence>
<evidence type="ECO:0000256" key="8">
    <source>
        <dbReference type="SAM" id="MobiDB-lite"/>
    </source>
</evidence>
<accession>A0A1X7V1E6</accession>
<reference evidence="11" key="1">
    <citation type="submission" date="2017-05" db="UniProtKB">
        <authorList>
            <consortium name="EnsemblMetazoa"/>
        </authorList>
    </citation>
    <scope>IDENTIFICATION</scope>
</reference>
<dbReference type="GO" id="GO:0009653">
    <property type="term" value="P:anatomical structure morphogenesis"/>
    <property type="evidence" value="ECO:0007669"/>
    <property type="project" value="TreeGrafter"/>
</dbReference>
<dbReference type="SMART" id="SM00523">
    <property type="entry name" value="DWA"/>
    <property type="match status" value="1"/>
</dbReference>